<dbReference type="AlphaFoldDB" id="A0AAV1RZG9"/>
<proteinExistence type="predicted"/>
<keyword evidence="2" id="KW-1185">Reference proteome</keyword>
<dbReference type="Proteomes" id="UP001314170">
    <property type="component" value="Unassembled WGS sequence"/>
</dbReference>
<name>A0AAV1RZG9_9ROSI</name>
<gene>
    <name evidence="1" type="ORF">DCAF_LOCUS16748</name>
</gene>
<evidence type="ECO:0000313" key="2">
    <source>
        <dbReference type="Proteomes" id="UP001314170"/>
    </source>
</evidence>
<evidence type="ECO:0000313" key="1">
    <source>
        <dbReference type="EMBL" id="CAK7342348.1"/>
    </source>
</evidence>
<dbReference type="EMBL" id="CAWUPB010001160">
    <property type="protein sequence ID" value="CAK7342348.1"/>
    <property type="molecule type" value="Genomic_DNA"/>
</dbReference>
<sequence>MGDPWGVILPHGVWIRMNGGFKAISIFVRGSFCGICGDTEELVVVIATRVMPLKLDPISSASDPHIYISTSQIHFTGYAKNTRLDEAFDLVEKMSKRDLCS</sequence>
<comment type="caution">
    <text evidence="1">The sequence shown here is derived from an EMBL/GenBank/DDBJ whole genome shotgun (WGS) entry which is preliminary data.</text>
</comment>
<protein>
    <submittedName>
        <fullName evidence="1">Uncharacterized protein</fullName>
    </submittedName>
</protein>
<organism evidence="1 2">
    <name type="scientific">Dovyalis caffra</name>
    <dbReference type="NCBI Taxonomy" id="77055"/>
    <lineage>
        <taxon>Eukaryota</taxon>
        <taxon>Viridiplantae</taxon>
        <taxon>Streptophyta</taxon>
        <taxon>Embryophyta</taxon>
        <taxon>Tracheophyta</taxon>
        <taxon>Spermatophyta</taxon>
        <taxon>Magnoliopsida</taxon>
        <taxon>eudicotyledons</taxon>
        <taxon>Gunneridae</taxon>
        <taxon>Pentapetalae</taxon>
        <taxon>rosids</taxon>
        <taxon>fabids</taxon>
        <taxon>Malpighiales</taxon>
        <taxon>Salicaceae</taxon>
        <taxon>Flacourtieae</taxon>
        <taxon>Dovyalis</taxon>
    </lineage>
</organism>
<reference evidence="1 2" key="1">
    <citation type="submission" date="2024-01" db="EMBL/GenBank/DDBJ databases">
        <authorList>
            <person name="Waweru B."/>
        </authorList>
    </citation>
    <scope>NUCLEOTIDE SEQUENCE [LARGE SCALE GENOMIC DNA]</scope>
</reference>
<accession>A0AAV1RZG9</accession>